<dbReference type="Proteomes" id="UP000054928">
    <property type="component" value="Unassembled WGS sequence"/>
</dbReference>
<evidence type="ECO:0000313" key="2">
    <source>
        <dbReference type="EMBL" id="CEG35176.1"/>
    </source>
</evidence>
<dbReference type="Pfam" id="PF00665">
    <property type="entry name" value="rve"/>
    <property type="match status" value="1"/>
</dbReference>
<dbReference type="InterPro" id="IPR039537">
    <property type="entry name" value="Retrotran_Ty1/copia-like"/>
</dbReference>
<keyword evidence="3" id="KW-1185">Reference proteome</keyword>
<accession>A0A0P1A3Y4</accession>
<protein>
    <submittedName>
        <fullName evidence="2">Retrovirus-related pol polyprotein from transposon tnt 1-94</fullName>
    </submittedName>
</protein>
<evidence type="ECO:0000313" key="3">
    <source>
        <dbReference type="Proteomes" id="UP000054928"/>
    </source>
</evidence>
<dbReference type="GO" id="GO:0015074">
    <property type="term" value="P:DNA integration"/>
    <property type="evidence" value="ECO:0007669"/>
    <property type="project" value="InterPro"/>
</dbReference>
<organism evidence="2 3">
    <name type="scientific">Plasmopara halstedii</name>
    <name type="common">Downy mildew of sunflower</name>
    <dbReference type="NCBI Taxonomy" id="4781"/>
    <lineage>
        <taxon>Eukaryota</taxon>
        <taxon>Sar</taxon>
        <taxon>Stramenopiles</taxon>
        <taxon>Oomycota</taxon>
        <taxon>Peronosporomycetes</taxon>
        <taxon>Peronosporales</taxon>
        <taxon>Peronosporaceae</taxon>
        <taxon>Plasmopara</taxon>
    </lineage>
</organism>
<dbReference type="RefSeq" id="XP_024571545.1">
    <property type="nucleotide sequence ID" value="XM_024717001.1"/>
</dbReference>
<dbReference type="InterPro" id="IPR001584">
    <property type="entry name" value="Integrase_cat-core"/>
</dbReference>
<dbReference type="STRING" id="4781.A0A0P1A3Y4"/>
<dbReference type="OrthoDB" id="413361at2759"/>
<dbReference type="PANTHER" id="PTHR42648:SF28">
    <property type="entry name" value="TRANSPOSON-ENCODED PROTEIN WITH RIBONUCLEASE H-LIKE AND RETROVIRUS ZINC FINGER-LIKE DOMAINS"/>
    <property type="match status" value="1"/>
</dbReference>
<dbReference type="Gene3D" id="3.30.420.10">
    <property type="entry name" value="Ribonuclease H-like superfamily/Ribonuclease H"/>
    <property type="match status" value="1"/>
</dbReference>
<reference evidence="3" key="1">
    <citation type="submission" date="2014-09" db="EMBL/GenBank/DDBJ databases">
        <authorList>
            <person name="Sharma Rahul"/>
            <person name="Thines Marco"/>
        </authorList>
    </citation>
    <scope>NUCLEOTIDE SEQUENCE [LARGE SCALE GENOMIC DNA]</scope>
</reference>
<dbReference type="GeneID" id="36408983"/>
<dbReference type="EMBL" id="CCYD01000007">
    <property type="protein sequence ID" value="CEG35176.1"/>
    <property type="molecule type" value="Genomic_DNA"/>
</dbReference>
<feature type="domain" description="Integrase catalytic" evidence="1">
    <location>
        <begin position="1"/>
        <end position="166"/>
    </location>
</feature>
<name>A0A0P1A3Y4_PLAHL</name>
<dbReference type="OMA" id="HGITHET"/>
<evidence type="ECO:0000259" key="1">
    <source>
        <dbReference type="PROSITE" id="PS50994"/>
    </source>
</evidence>
<dbReference type="GO" id="GO:0003676">
    <property type="term" value="F:nucleic acid binding"/>
    <property type="evidence" value="ECO:0007669"/>
    <property type="project" value="InterPro"/>
</dbReference>
<dbReference type="InterPro" id="IPR012337">
    <property type="entry name" value="RNaseH-like_sf"/>
</dbReference>
<dbReference type="AlphaFoldDB" id="A0A0P1A3Y4"/>
<proteinExistence type="predicted"/>
<dbReference type="PROSITE" id="PS50994">
    <property type="entry name" value="INTEGRASE"/>
    <property type="match status" value="1"/>
</dbReference>
<dbReference type="InterPro" id="IPR036397">
    <property type="entry name" value="RNaseH_sf"/>
</dbReference>
<dbReference type="SUPFAM" id="SSF53098">
    <property type="entry name" value="Ribonuclease H-like"/>
    <property type="match status" value="1"/>
</dbReference>
<sequence>MLEFTRSDMCVLMLSTTFRGKRYFVTFTDECSHFTTIFLLRNKSEVADKSAEFLAFAEAQTSKVVKAFCCDNGGEYILGDMTKFCKRRGIEHKFTPPYTPQLNGVAERMNRTLVECARCMIEYAGLAMPYWVEAVMPAASLRNRCPTRALSWINHHTLFGLNENLR</sequence>
<dbReference type="PANTHER" id="PTHR42648">
    <property type="entry name" value="TRANSPOSASE, PUTATIVE-RELATED"/>
    <property type="match status" value="1"/>
</dbReference>